<evidence type="ECO:0000256" key="3">
    <source>
        <dbReference type="ARBA" id="ARBA00022679"/>
    </source>
</evidence>
<dbReference type="EC" id="2.1.1.34" evidence="7"/>
<keyword evidence="3 7" id="KW-0808">Transferase</keyword>
<comment type="catalytic activity">
    <reaction evidence="7">
        <text>guanosine(18) in tRNA + S-adenosyl-L-methionine = 2'-O-methylguanosine(18) in tRNA + S-adenosyl-L-homocysteine + H(+)</text>
        <dbReference type="Rhea" id="RHEA:20077"/>
        <dbReference type="Rhea" id="RHEA-COMP:10190"/>
        <dbReference type="Rhea" id="RHEA-COMP:10192"/>
        <dbReference type="ChEBI" id="CHEBI:15378"/>
        <dbReference type="ChEBI" id="CHEBI:57856"/>
        <dbReference type="ChEBI" id="CHEBI:59789"/>
        <dbReference type="ChEBI" id="CHEBI:74269"/>
        <dbReference type="ChEBI" id="CHEBI:74445"/>
        <dbReference type="EC" id="2.1.1.34"/>
    </reaction>
</comment>
<evidence type="ECO:0000259" key="9">
    <source>
        <dbReference type="Pfam" id="PF12105"/>
    </source>
</evidence>
<dbReference type="Pfam" id="PF00588">
    <property type="entry name" value="SpoU_methylase"/>
    <property type="match status" value="1"/>
</dbReference>
<reference evidence="10" key="1">
    <citation type="journal article" date="2014" name="Int. J. Syst. Evol. Microbiol.">
        <title>Complete genome sequence of Corynebacterium casei LMG S-19264T (=DSM 44701T), isolated from a smear-ripened cheese.</title>
        <authorList>
            <consortium name="US DOE Joint Genome Institute (JGI-PGF)"/>
            <person name="Walter F."/>
            <person name="Albersmeier A."/>
            <person name="Kalinowski J."/>
            <person name="Ruckert C."/>
        </authorList>
    </citation>
    <scope>NUCLEOTIDE SEQUENCE</scope>
    <source>
        <strain evidence="10">NBRC 101628</strain>
    </source>
</reference>
<dbReference type="GO" id="GO:0141100">
    <property type="term" value="F:tRNA (guanine(18)-2'-O)-methyltransferase activity"/>
    <property type="evidence" value="ECO:0007669"/>
    <property type="project" value="UniProtKB-UniRule"/>
</dbReference>
<dbReference type="InterPro" id="IPR022724">
    <property type="entry name" value="rRNA_MeTrfase_SpoU_C"/>
</dbReference>
<dbReference type="HAMAP" id="MF_02060">
    <property type="entry name" value="tRNA_methyltr_TrmH"/>
    <property type="match status" value="1"/>
</dbReference>
<dbReference type="GO" id="GO:0000049">
    <property type="term" value="F:tRNA binding"/>
    <property type="evidence" value="ECO:0007669"/>
    <property type="project" value="UniProtKB-UniRule"/>
</dbReference>
<dbReference type="InterPro" id="IPR001537">
    <property type="entry name" value="SpoU_MeTrfase"/>
</dbReference>
<dbReference type="InterPro" id="IPR029028">
    <property type="entry name" value="Alpha/beta_knot_MTases"/>
</dbReference>
<evidence type="ECO:0000313" key="10">
    <source>
        <dbReference type="EMBL" id="GLP95378.1"/>
    </source>
</evidence>
<evidence type="ECO:0000313" key="11">
    <source>
        <dbReference type="Proteomes" id="UP001161422"/>
    </source>
</evidence>
<keyword evidence="2 7" id="KW-0489">Methyltransferase</keyword>
<feature type="binding site" evidence="7">
    <location>
        <position position="148"/>
    </location>
    <ligand>
        <name>S-adenosyl-L-methionine</name>
        <dbReference type="ChEBI" id="CHEBI:59789"/>
    </ligand>
</feature>
<feature type="domain" description="RNA methyltransferase SpoU/TrmH type C-terminal" evidence="9">
    <location>
        <begin position="163"/>
        <end position="215"/>
    </location>
</feature>
<dbReference type="GO" id="GO:0002938">
    <property type="term" value="P:tRNA guanine ribose methylation"/>
    <property type="evidence" value="ECO:0007669"/>
    <property type="project" value="UniProtKB-UniRule"/>
</dbReference>
<comment type="caution">
    <text evidence="10">The sequence shown here is derived from an EMBL/GenBank/DDBJ whole genome shotgun (WGS) entry which is preliminary data.</text>
</comment>
<dbReference type="Proteomes" id="UP001161422">
    <property type="component" value="Unassembled WGS sequence"/>
</dbReference>
<evidence type="ECO:0000259" key="8">
    <source>
        <dbReference type="Pfam" id="PF00588"/>
    </source>
</evidence>
<feature type="binding site" evidence="7">
    <location>
        <position position="96"/>
    </location>
    <ligand>
        <name>S-adenosyl-L-methionine</name>
        <dbReference type="ChEBI" id="CHEBI:59789"/>
    </ligand>
</feature>
<comment type="similarity">
    <text evidence="7">Belongs to the class IV-like SAM-binding methyltransferase superfamily. RNA methyltransferase TrmH family.</text>
</comment>
<keyword evidence="1 7" id="KW-0820">tRNA-binding</keyword>
<keyword evidence="4 7" id="KW-0949">S-adenosyl-L-methionine</keyword>
<evidence type="ECO:0000256" key="6">
    <source>
        <dbReference type="ARBA" id="ARBA00022884"/>
    </source>
</evidence>
<name>A0AA37RSZ6_9GAMM</name>
<dbReference type="FunFam" id="3.40.1280.10:FF:000009">
    <property type="entry name" value="tRNA (guanosine(18)-2'-O)-methyltransferase"/>
    <property type="match status" value="1"/>
</dbReference>
<feature type="binding site" evidence="7">
    <location>
        <position position="139"/>
    </location>
    <ligand>
        <name>S-adenosyl-L-methionine</name>
        <dbReference type="ChEBI" id="CHEBI:59789"/>
    </ligand>
</feature>
<keyword evidence="6 7" id="KW-0694">RNA-binding</keyword>
<dbReference type="InterPro" id="IPR033671">
    <property type="entry name" value="TrmH"/>
</dbReference>
<protein>
    <recommendedName>
        <fullName evidence="7">tRNA (guanosine(18)-2'-O)-methyltransferase</fullName>
        <ecNumber evidence="7">2.1.1.34</ecNumber>
    </recommendedName>
    <alternativeName>
        <fullName evidence="7">tRNA [Gm18] methyltransferase</fullName>
    </alternativeName>
</protein>
<dbReference type="PANTHER" id="PTHR43453">
    <property type="entry name" value="RRNA METHYLASE-LIKE"/>
    <property type="match status" value="1"/>
</dbReference>
<evidence type="ECO:0000256" key="2">
    <source>
        <dbReference type="ARBA" id="ARBA00022603"/>
    </source>
</evidence>
<comment type="function">
    <text evidence="7">Catalyzes the 2'-O methylation of guanosine at position 18 in tRNA.</text>
</comment>
<keyword evidence="5 7" id="KW-0819">tRNA processing</keyword>
<organism evidence="10 11">
    <name type="scientific">Paraferrimonas sedimenticola</name>
    <dbReference type="NCBI Taxonomy" id="375674"/>
    <lineage>
        <taxon>Bacteria</taxon>
        <taxon>Pseudomonadati</taxon>
        <taxon>Pseudomonadota</taxon>
        <taxon>Gammaproteobacteria</taxon>
        <taxon>Alteromonadales</taxon>
        <taxon>Ferrimonadaceae</taxon>
        <taxon>Paraferrimonas</taxon>
    </lineage>
</organism>
<sequence length="241" mass="27331">MTPERLQRINQMLDKRQIDLTLCLEMVHKTQNLAAILRTADAVGVSKLHAVWPDPKMWVSGHTASGSQQWVDVHKHASTKEAIEHLRGQGMQILATNLSDRAVDYREIDYTKPTAILMGQEKFGISEEALTMADQDIIIPMEGMVQSLNVSVASALILYEAQRQRQLAGLYDTRKIDEATCQRILFEGGHPLFAKACKRKGLPYPHVDQDGQIQASDEWWAKMQMTQEAWEHLDDDEPQQV</sequence>
<dbReference type="AlphaFoldDB" id="A0AA37RSZ6"/>
<comment type="caution">
    <text evidence="7">Lacks conserved residue(s) required for the propagation of feature annotation.</text>
</comment>
<dbReference type="NCBIfam" id="NF008295">
    <property type="entry name" value="PRK11081.1"/>
    <property type="match status" value="1"/>
</dbReference>
<dbReference type="Pfam" id="PF12105">
    <property type="entry name" value="SpoU_methylas_C"/>
    <property type="match status" value="1"/>
</dbReference>
<dbReference type="Gene3D" id="3.40.1280.10">
    <property type="match status" value="1"/>
</dbReference>
<dbReference type="SUPFAM" id="SSF75217">
    <property type="entry name" value="alpha/beta knot"/>
    <property type="match status" value="1"/>
</dbReference>
<gene>
    <name evidence="7 10" type="primary">trmH</name>
    <name evidence="10" type="ORF">GCM10007895_06840</name>
</gene>
<evidence type="ECO:0000256" key="1">
    <source>
        <dbReference type="ARBA" id="ARBA00022555"/>
    </source>
</evidence>
<keyword evidence="11" id="KW-1185">Reference proteome</keyword>
<dbReference type="CDD" id="cd18092">
    <property type="entry name" value="SpoU-like_TrmH"/>
    <property type="match status" value="1"/>
</dbReference>
<dbReference type="EMBL" id="BSNC01000002">
    <property type="protein sequence ID" value="GLP95378.1"/>
    <property type="molecule type" value="Genomic_DNA"/>
</dbReference>
<evidence type="ECO:0000256" key="7">
    <source>
        <dbReference type="HAMAP-Rule" id="MF_02060"/>
    </source>
</evidence>
<evidence type="ECO:0000256" key="5">
    <source>
        <dbReference type="ARBA" id="ARBA00022694"/>
    </source>
</evidence>
<evidence type="ECO:0000256" key="4">
    <source>
        <dbReference type="ARBA" id="ARBA00022691"/>
    </source>
</evidence>
<dbReference type="PANTHER" id="PTHR43453:SF1">
    <property type="entry name" value="TRNA_RRNA METHYLTRANSFERASE SPOU TYPE DOMAIN-CONTAINING PROTEIN"/>
    <property type="match status" value="1"/>
</dbReference>
<accession>A0AA37RSZ6</accession>
<dbReference type="RefSeq" id="WP_095506697.1">
    <property type="nucleotide sequence ID" value="NZ_BSNC01000002.1"/>
</dbReference>
<proteinExistence type="inferred from homology"/>
<feature type="domain" description="tRNA/rRNA methyltransferase SpoU type" evidence="8">
    <location>
        <begin position="20"/>
        <end position="159"/>
    </location>
</feature>
<dbReference type="InterPro" id="IPR029026">
    <property type="entry name" value="tRNA_m1G_MTases_N"/>
</dbReference>
<reference evidence="10" key="2">
    <citation type="submission" date="2023-01" db="EMBL/GenBank/DDBJ databases">
        <title>Draft genome sequence of Paraferrimonas sedimenticola strain NBRC 101628.</title>
        <authorList>
            <person name="Sun Q."/>
            <person name="Mori K."/>
        </authorList>
    </citation>
    <scope>NUCLEOTIDE SEQUENCE</scope>
    <source>
        <strain evidence="10">NBRC 101628</strain>
    </source>
</reference>